<comment type="caution">
    <text evidence="1">The sequence shown here is derived from an EMBL/GenBank/DDBJ whole genome shotgun (WGS) entry which is preliminary data.</text>
</comment>
<dbReference type="Proteomes" id="UP000179524">
    <property type="component" value="Unassembled WGS sequence"/>
</dbReference>
<accession>A0A1S2LI99</accession>
<dbReference type="OrthoDB" id="2968839at2"/>
<evidence type="ECO:0000313" key="1">
    <source>
        <dbReference type="EMBL" id="OIJ12106.1"/>
    </source>
</evidence>
<protein>
    <submittedName>
        <fullName evidence="1">Uncharacterized protein</fullName>
    </submittedName>
</protein>
<dbReference type="AlphaFoldDB" id="A0A1S2LI99"/>
<gene>
    <name evidence="1" type="ORF">BKP37_14535</name>
</gene>
<organism evidence="1 2">
    <name type="scientific">Anaerobacillus alkalilacustris</name>
    <dbReference type="NCBI Taxonomy" id="393763"/>
    <lineage>
        <taxon>Bacteria</taxon>
        <taxon>Bacillati</taxon>
        <taxon>Bacillota</taxon>
        <taxon>Bacilli</taxon>
        <taxon>Bacillales</taxon>
        <taxon>Bacillaceae</taxon>
        <taxon>Anaerobacillus</taxon>
    </lineage>
</organism>
<dbReference type="EMBL" id="MLQR01000033">
    <property type="protein sequence ID" value="OIJ12106.1"/>
    <property type="molecule type" value="Genomic_DNA"/>
</dbReference>
<sequence length="100" mass="11557">MMGKASKKKGYRGEAEFAKLTNGKRVPLSGSVNEFKNDVILPNGWSVEVKRHKNGLKTLYDWIEKKESVQKPDLVAFRADFKPWIICMTLEKFQQLLNKK</sequence>
<proteinExistence type="predicted"/>
<name>A0A1S2LI99_9BACI</name>
<evidence type="ECO:0000313" key="2">
    <source>
        <dbReference type="Proteomes" id="UP000179524"/>
    </source>
</evidence>
<reference evidence="1 2" key="1">
    <citation type="submission" date="2016-10" db="EMBL/GenBank/DDBJ databases">
        <title>Draft genome sequences of four alkaliphilic bacteria belonging to the Anaerobacillus genus.</title>
        <authorList>
            <person name="Bassil N.M."/>
            <person name="Lloyd J.R."/>
        </authorList>
    </citation>
    <scope>NUCLEOTIDE SEQUENCE [LARGE SCALE GENOMIC DNA]</scope>
    <source>
        <strain evidence="1 2">DSM 18345</strain>
    </source>
</reference>
<keyword evidence="2" id="KW-1185">Reference proteome</keyword>